<dbReference type="SUPFAM" id="SSF52402">
    <property type="entry name" value="Adenine nucleotide alpha hydrolases-like"/>
    <property type="match status" value="1"/>
</dbReference>
<dbReference type="PANTHER" id="PTHR43033">
    <property type="entry name" value="TRNA(ILE)-LYSIDINE SYNTHASE-RELATED"/>
    <property type="match status" value="1"/>
</dbReference>
<reference evidence="8 9" key="1">
    <citation type="submission" date="2017-03" db="EMBL/GenBank/DDBJ databases">
        <authorList>
            <person name="Afonso C.L."/>
            <person name="Miller P.J."/>
            <person name="Scott M.A."/>
            <person name="Spackman E."/>
            <person name="Goraichik I."/>
            <person name="Dimitrov K.M."/>
            <person name="Suarez D.L."/>
            <person name="Swayne D.E."/>
        </authorList>
    </citation>
    <scope>NUCLEOTIDE SEQUENCE [LARGE SCALE GENOMIC DNA]</scope>
    <source>
        <strain evidence="8 9">CECT 8625</strain>
    </source>
</reference>
<dbReference type="EMBL" id="FWFK01000007">
    <property type="protein sequence ID" value="SLN67611.1"/>
    <property type="molecule type" value="Genomic_DNA"/>
</dbReference>
<protein>
    <recommendedName>
        <fullName evidence="6">tRNA(Ile)-lysidine synthase</fullName>
        <ecNumber evidence="6">6.3.4.19</ecNumber>
    </recommendedName>
    <alternativeName>
        <fullName evidence="6">tRNA(Ile)-2-lysyl-cytidine synthase</fullName>
    </alternativeName>
    <alternativeName>
        <fullName evidence="6">tRNA(Ile)-lysidine synthetase</fullName>
    </alternativeName>
</protein>
<evidence type="ECO:0000256" key="6">
    <source>
        <dbReference type="HAMAP-Rule" id="MF_01161"/>
    </source>
</evidence>
<evidence type="ECO:0000256" key="4">
    <source>
        <dbReference type="ARBA" id="ARBA00022840"/>
    </source>
</evidence>
<dbReference type="PANTHER" id="PTHR43033:SF1">
    <property type="entry name" value="TRNA(ILE)-LYSIDINE SYNTHASE-RELATED"/>
    <property type="match status" value="1"/>
</dbReference>
<dbReference type="GO" id="GO:0005524">
    <property type="term" value="F:ATP binding"/>
    <property type="evidence" value="ECO:0007669"/>
    <property type="project" value="UniProtKB-UniRule"/>
</dbReference>
<dbReference type="Proteomes" id="UP000193570">
    <property type="component" value="Unassembled WGS sequence"/>
</dbReference>
<evidence type="ECO:0000313" key="8">
    <source>
        <dbReference type="EMBL" id="SLN67611.1"/>
    </source>
</evidence>
<dbReference type="RefSeq" id="WP_143535163.1">
    <property type="nucleotide sequence ID" value="NZ_FWFK01000007.1"/>
</dbReference>
<name>A0A1X7A1S5_9RHOB</name>
<organism evidence="8 9">
    <name type="scientific">Roseivivax jejudonensis</name>
    <dbReference type="NCBI Taxonomy" id="1529041"/>
    <lineage>
        <taxon>Bacteria</taxon>
        <taxon>Pseudomonadati</taxon>
        <taxon>Pseudomonadota</taxon>
        <taxon>Alphaproteobacteria</taxon>
        <taxon>Rhodobacterales</taxon>
        <taxon>Roseobacteraceae</taxon>
        <taxon>Roseivivax</taxon>
    </lineage>
</organism>
<comment type="subcellular location">
    <subcellularLocation>
        <location evidence="6">Cytoplasm</location>
    </subcellularLocation>
</comment>
<evidence type="ECO:0000256" key="1">
    <source>
        <dbReference type="ARBA" id="ARBA00022598"/>
    </source>
</evidence>
<evidence type="ECO:0000256" key="5">
    <source>
        <dbReference type="ARBA" id="ARBA00048539"/>
    </source>
</evidence>
<comment type="catalytic activity">
    <reaction evidence="5 6">
        <text>cytidine(34) in tRNA(Ile2) + L-lysine + ATP = lysidine(34) in tRNA(Ile2) + AMP + diphosphate + H(+)</text>
        <dbReference type="Rhea" id="RHEA:43744"/>
        <dbReference type="Rhea" id="RHEA-COMP:10625"/>
        <dbReference type="Rhea" id="RHEA-COMP:10670"/>
        <dbReference type="ChEBI" id="CHEBI:15378"/>
        <dbReference type="ChEBI" id="CHEBI:30616"/>
        <dbReference type="ChEBI" id="CHEBI:32551"/>
        <dbReference type="ChEBI" id="CHEBI:33019"/>
        <dbReference type="ChEBI" id="CHEBI:82748"/>
        <dbReference type="ChEBI" id="CHEBI:83665"/>
        <dbReference type="ChEBI" id="CHEBI:456215"/>
        <dbReference type="EC" id="6.3.4.19"/>
    </reaction>
</comment>
<dbReference type="CDD" id="cd01992">
    <property type="entry name" value="TilS_N"/>
    <property type="match status" value="1"/>
</dbReference>
<proteinExistence type="inferred from homology"/>
<evidence type="ECO:0000256" key="2">
    <source>
        <dbReference type="ARBA" id="ARBA00022694"/>
    </source>
</evidence>
<keyword evidence="3 6" id="KW-0547">Nucleotide-binding</keyword>
<comment type="domain">
    <text evidence="6">The N-terminal region contains the highly conserved SGGXDS motif, predicted to be a P-loop motif involved in ATP binding.</text>
</comment>
<dbReference type="GO" id="GO:0005737">
    <property type="term" value="C:cytoplasm"/>
    <property type="evidence" value="ECO:0007669"/>
    <property type="project" value="UniProtKB-SubCell"/>
</dbReference>
<accession>A0A1X7A1S5</accession>
<dbReference type="InterPro" id="IPR012795">
    <property type="entry name" value="tRNA_Ile_lys_synt_N"/>
</dbReference>
<evidence type="ECO:0000259" key="7">
    <source>
        <dbReference type="Pfam" id="PF01171"/>
    </source>
</evidence>
<dbReference type="EC" id="6.3.4.19" evidence="6"/>
<dbReference type="InterPro" id="IPR011063">
    <property type="entry name" value="TilS/TtcA_N"/>
</dbReference>
<evidence type="ECO:0000256" key="3">
    <source>
        <dbReference type="ARBA" id="ARBA00022741"/>
    </source>
</evidence>
<dbReference type="Gene3D" id="3.40.50.620">
    <property type="entry name" value="HUPs"/>
    <property type="match status" value="1"/>
</dbReference>
<dbReference type="GO" id="GO:0006400">
    <property type="term" value="P:tRNA modification"/>
    <property type="evidence" value="ECO:0007669"/>
    <property type="project" value="UniProtKB-UniRule"/>
</dbReference>
<sequence>MTGRGDASLDDAFATEMGHHLGPDFPEDIALAVSGGGDSMAMLALAHTWARVWGVRLWVVTVDHGLRPESAGEAEMVASECRLLGHPHATLRWRWDERGNVMDAARRARLSMIDRWRGGIRHVLMAHTAEDVAETFLMRLQRGAGIDGLSAMAASRRVIPNPEAPLPLDPAEVSGETPPGIWAPGFAVVRPLLRQRRDTLRHYIRTLKVPWVEDPTNADPAYDRARMRRVVATLADEGIGVPQLAGAATRLARARTALDHGVAELAEIAMRSAHPGTLCFARAPVEAAPRESQARLLAAALRWVSGADYKPRGVPLEDLLDRVLAGGRGTLHGCEVACLPEEIAIWRDAGAVRDLSTPAGDTLWDGRWRVVVAEDRDLSGLEVRALGEAGWAALPAERRAAPAVPPLRIARVLPALWSGARLAGFSPAGFGVPHRICDTCDAFTARLLSD</sequence>
<comment type="similarity">
    <text evidence="6">Belongs to the tRNA(Ile)-lysidine synthase family.</text>
</comment>
<keyword evidence="2 6" id="KW-0819">tRNA processing</keyword>
<dbReference type="InterPro" id="IPR014729">
    <property type="entry name" value="Rossmann-like_a/b/a_fold"/>
</dbReference>
<dbReference type="InterPro" id="IPR012094">
    <property type="entry name" value="tRNA_Ile_lys_synt"/>
</dbReference>
<keyword evidence="6" id="KW-0963">Cytoplasm</keyword>
<dbReference type="OrthoDB" id="9807403at2"/>
<dbReference type="AlphaFoldDB" id="A0A1X7A1S5"/>
<feature type="binding site" evidence="6">
    <location>
        <begin position="34"/>
        <end position="39"/>
    </location>
    <ligand>
        <name>ATP</name>
        <dbReference type="ChEBI" id="CHEBI:30616"/>
    </ligand>
</feature>
<dbReference type="GO" id="GO:0032267">
    <property type="term" value="F:tRNA(Ile)-lysidine synthase activity"/>
    <property type="evidence" value="ECO:0007669"/>
    <property type="project" value="UniProtKB-EC"/>
</dbReference>
<keyword evidence="9" id="KW-1185">Reference proteome</keyword>
<feature type="domain" description="tRNA(Ile)-lysidine/2-thiocytidine synthase N-terminal" evidence="7">
    <location>
        <begin position="29"/>
        <end position="229"/>
    </location>
</feature>
<keyword evidence="4 6" id="KW-0067">ATP-binding</keyword>
<dbReference type="HAMAP" id="MF_01161">
    <property type="entry name" value="tRNA_Ile_lys_synt"/>
    <property type="match status" value="1"/>
</dbReference>
<dbReference type="NCBIfam" id="TIGR02432">
    <property type="entry name" value="lysidine_TilS_N"/>
    <property type="match status" value="1"/>
</dbReference>
<gene>
    <name evidence="6 8" type="primary">tilS</name>
    <name evidence="8" type="ORF">ROJ8625_03468</name>
</gene>
<evidence type="ECO:0000313" key="9">
    <source>
        <dbReference type="Proteomes" id="UP000193570"/>
    </source>
</evidence>
<dbReference type="Pfam" id="PF01171">
    <property type="entry name" value="ATP_bind_3"/>
    <property type="match status" value="1"/>
</dbReference>
<keyword evidence="1 6" id="KW-0436">Ligase</keyword>
<comment type="function">
    <text evidence="6">Ligates lysine onto the cytidine present at position 34 of the AUA codon-specific tRNA(Ile) that contains the anticodon CAU, in an ATP-dependent manner. Cytidine is converted to lysidine, thus changing the amino acid specificity of the tRNA from methionine to isoleucine.</text>
</comment>